<dbReference type="Proteomes" id="UP001210502">
    <property type="component" value="Unassembled WGS sequence"/>
</dbReference>
<dbReference type="EMBL" id="JAQIEY010000011">
    <property type="protein sequence ID" value="MDA3767842.1"/>
    <property type="molecule type" value="Genomic_DNA"/>
</dbReference>
<reference evidence="1" key="1">
    <citation type="submission" date="2023-01" db="EMBL/GenBank/DDBJ databases">
        <title>Sequencing of the bacterial strains from artisanal fermented milk Matsoni.</title>
        <authorList>
            <person name="Rozman V."/>
            <person name="Accetto T."/>
            <person name="Bogovic Matijasic B."/>
        </authorList>
    </citation>
    <scope>NUCLEOTIDE SEQUENCE</scope>
    <source>
        <strain evidence="1">Lbl333</strain>
    </source>
</reference>
<gene>
    <name evidence="1" type="ORF">PF586_05085</name>
</gene>
<organism evidence="1 2">
    <name type="scientific">Lactobacillus delbrueckii</name>
    <dbReference type="NCBI Taxonomy" id="1584"/>
    <lineage>
        <taxon>Bacteria</taxon>
        <taxon>Bacillati</taxon>
        <taxon>Bacillota</taxon>
        <taxon>Bacilli</taxon>
        <taxon>Lactobacillales</taxon>
        <taxon>Lactobacillaceae</taxon>
        <taxon>Lactobacillus</taxon>
    </lineage>
</organism>
<protein>
    <submittedName>
        <fullName evidence="1">Uncharacterized protein</fullName>
    </submittedName>
</protein>
<dbReference type="RefSeq" id="WP_271024466.1">
    <property type="nucleotide sequence ID" value="NZ_JAQIEY010000011.1"/>
</dbReference>
<sequence>MLVAGLFDGNIEALSGDVKTPFACVHFDPKSPGQKVSGFSLPKLEAYLKGQGMGNIFYAVKLTDRFAKIKTTPTTHVTSTKATQS</sequence>
<evidence type="ECO:0000313" key="1">
    <source>
        <dbReference type="EMBL" id="MDA3767842.1"/>
    </source>
</evidence>
<dbReference type="AlphaFoldDB" id="A0AAW5YUZ0"/>
<accession>A0AAW5YUZ0</accession>
<comment type="caution">
    <text evidence="1">The sequence shown here is derived from an EMBL/GenBank/DDBJ whole genome shotgun (WGS) entry which is preliminary data.</text>
</comment>
<evidence type="ECO:0000313" key="2">
    <source>
        <dbReference type="Proteomes" id="UP001210502"/>
    </source>
</evidence>
<proteinExistence type="predicted"/>
<dbReference type="SUPFAM" id="SSF117856">
    <property type="entry name" value="AF0104/ALDC/Ptd012-like"/>
    <property type="match status" value="1"/>
</dbReference>
<name>A0AAW5YUZ0_9LACO</name>